<keyword evidence="1" id="KW-0732">Signal</keyword>
<feature type="chain" id="PRO_5041059607" evidence="1">
    <location>
        <begin position="19"/>
        <end position="120"/>
    </location>
</feature>
<evidence type="ECO:0000256" key="1">
    <source>
        <dbReference type="SAM" id="SignalP"/>
    </source>
</evidence>
<evidence type="ECO:0000313" key="2">
    <source>
        <dbReference type="EMBL" id="KAF5761591.1"/>
    </source>
</evidence>
<dbReference type="FunCoup" id="A0A251S1W2">
    <property type="interactions" value="26"/>
</dbReference>
<evidence type="ECO:0000313" key="3">
    <source>
        <dbReference type="EMBL" id="OTF92697.1"/>
    </source>
</evidence>
<dbReference type="InParanoid" id="A0A251S1W2"/>
<accession>A0A251S1W2</accession>
<dbReference type="Proteomes" id="UP000215914">
    <property type="component" value="Chromosome 16"/>
</dbReference>
<keyword evidence="4" id="KW-1185">Reference proteome</keyword>
<protein>
    <submittedName>
        <fullName evidence="2 3">Organ specific protein</fullName>
    </submittedName>
</protein>
<dbReference type="Pfam" id="PF10950">
    <property type="entry name" value="Organ_specific"/>
    <property type="match status" value="1"/>
</dbReference>
<feature type="signal peptide" evidence="1">
    <location>
        <begin position="1"/>
        <end position="18"/>
    </location>
</feature>
<dbReference type="EMBL" id="MNCJ02000331">
    <property type="protein sequence ID" value="KAF5761591.1"/>
    <property type="molecule type" value="Genomic_DNA"/>
</dbReference>
<dbReference type="AlphaFoldDB" id="A0A251S1W2"/>
<dbReference type="Gramene" id="mRNA:HanXRQr2_Chr16g0766891">
    <property type="protein sequence ID" value="mRNA:HanXRQr2_Chr16g0766891"/>
    <property type="gene ID" value="HanXRQr2_Chr16g0766891"/>
</dbReference>
<dbReference type="PANTHER" id="PTHR33731">
    <property type="entry name" value="PROTEIN, PUTATIVE-RELATED"/>
    <property type="match status" value="1"/>
</dbReference>
<organism evidence="3 4">
    <name type="scientific">Helianthus annuus</name>
    <name type="common">Common sunflower</name>
    <dbReference type="NCBI Taxonomy" id="4232"/>
    <lineage>
        <taxon>Eukaryota</taxon>
        <taxon>Viridiplantae</taxon>
        <taxon>Streptophyta</taxon>
        <taxon>Embryophyta</taxon>
        <taxon>Tracheophyta</taxon>
        <taxon>Spermatophyta</taxon>
        <taxon>Magnoliopsida</taxon>
        <taxon>eudicotyledons</taxon>
        <taxon>Gunneridae</taxon>
        <taxon>Pentapetalae</taxon>
        <taxon>asterids</taxon>
        <taxon>campanulids</taxon>
        <taxon>Asterales</taxon>
        <taxon>Asteraceae</taxon>
        <taxon>Asteroideae</taxon>
        <taxon>Heliantheae alliance</taxon>
        <taxon>Heliantheae</taxon>
        <taxon>Helianthus</taxon>
    </lineage>
</organism>
<evidence type="ECO:0000313" key="4">
    <source>
        <dbReference type="Proteomes" id="UP000215914"/>
    </source>
</evidence>
<name>A0A251S1W2_HELAN</name>
<proteinExistence type="predicted"/>
<dbReference type="EMBL" id="CM007905">
    <property type="protein sequence ID" value="OTF92697.1"/>
    <property type="molecule type" value="Genomic_DNA"/>
</dbReference>
<reference evidence="2 4" key="1">
    <citation type="journal article" date="2017" name="Nature">
        <title>The sunflower genome provides insights into oil metabolism, flowering and Asterid evolution.</title>
        <authorList>
            <person name="Badouin H."/>
            <person name="Gouzy J."/>
            <person name="Grassa C.J."/>
            <person name="Murat F."/>
            <person name="Staton S.E."/>
            <person name="Cottret L."/>
            <person name="Lelandais-Briere C."/>
            <person name="Owens G.L."/>
            <person name="Carrere S."/>
            <person name="Mayjonade B."/>
            <person name="Legrand L."/>
            <person name="Gill N."/>
            <person name="Kane N.C."/>
            <person name="Bowers J.E."/>
            <person name="Hubner S."/>
            <person name="Bellec A."/>
            <person name="Berard A."/>
            <person name="Berges H."/>
            <person name="Blanchet N."/>
            <person name="Boniface M.C."/>
            <person name="Brunel D."/>
            <person name="Catrice O."/>
            <person name="Chaidir N."/>
            <person name="Claudel C."/>
            <person name="Donnadieu C."/>
            <person name="Faraut T."/>
            <person name="Fievet G."/>
            <person name="Helmstetter N."/>
            <person name="King M."/>
            <person name="Knapp S.J."/>
            <person name="Lai Z."/>
            <person name="Le Paslier M.C."/>
            <person name="Lippi Y."/>
            <person name="Lorenzon L."/>
            <person name="Mandel J.R."/>
            <person name="Marage G."/>
            <person name="Marchand G."/>
            <person name="Marquand E."/>
            <person name="Bret-Mestries E."/>
            <person name="Morien E."/>
            <person name="Nambeesan S."/>
            <person name="Nguyen T."/>
            <person name="Pegot-Espagnet P."/>
            <person name="Pouilly N."/>
            <person name="Raftis F."/>
            <person name="Sallet E."/>
            <person name="Schiex T."/>
            <person name="Thomas J."/>
            <person name="Vandecasteele C."/>
            <person name="Vares D."/>
            <person name="Vear F."/>
            <person name="Vautrin S."/>
            <person name="Crespi M."/>
            <person name="Mangin B."/>
            <person name="Burke J.M."/>
            <person name="Salse J."/>
            <person name="Munos S."/>
            <person name="Vincourt P."/>
            <person name="Rieseberg L.H."/>
            <person name="Langlade N.B."/>
        </authorList>
    </citation>
    <scope>NUCLEOTIDE SEQUENCE [LARGE SCALE GENOMIC DNA]</scope>
    <source>
        <strain evidence="4">cv. SF193</strain>
        <tissue evidence="2">Leaves</tissue>
    </source>
</reference>
<gene>
    <name evidence="3" type="ORF">HannXRQ_Chr16g0524721</name>
    <name evidence="2" type="ORF">HanXRQr2_Chr16g0766891</name>
</gene>
<reference evidence="2" key="3">
    <citation type="submission" date="2020-06" db="EMBL/GenBank/DDBJ databases">
        <title>Helianthus annuus Genome sequencing and assembly Release 2.</title>
        <authorList>
            <person name="Gouzy J."/>
            <person name="Langlade N."/>
            <person name="Munos S."/>
        </authorList>
    </citation>
    <scope>NUCLEOTIDE SEQUENCE</scope>
    <source>
        <tissue evidence="2">Leaves</tissue>
    </source>
</reference>
<sequence length="120" mass="14015">MRSFVVFLFLFSVLLNSSIYDARKGPEEYMRSVRKDEPMPKTIQDALSQDSTSNNEVNTKDQFVSGLDTQPNHKMFQKDFDTKPNVLNYQKDFDTKPNVLNYQKDFDAKPNVLNYGYKLN</sequence>
<dbReference type="InterPro" id="IPR024489">
    <property type="entry name" value="Organ_specific_prot"/>
</dbReference>
<dbReference type="PANTHER" id="PTHR33731:SF2">
    <property type="entry name" value="ORGAN-SPECIFIC PROTEIN S2-LIKE"/>
    <property type="match status" value="1"/>
</dbReference>
<reference evidence="3" key="2">
    <citation type="submission" date="2017-02" db="EMBL/GenBank/DDBJ databases">
        <title>Sunflower complete genome.</title>
        <authorList>
            <person name="Langlade N."/>
            <person name="Munos S."/>
        </authorList>
    </citation>
    <scope>NUCLEOTIDE SEQUENCE [LARGE SCALE GENOMIC DNA]</scope>
    <source>
        <tissue evidence="3">Leaves</tissue>
    </source>
</reference>